<proteinExistence type="predicted"/>
<dbReference type="InterPro" id="IPR038765">
    <property type="entry name" value="Papain-like_cys_pep_sf"/>
</dbReference>
<feature type="compositionally biased region" description="Basic and acidic residues" evidence="1">
    <location>
        <begin position="323"/>
        <end position="334"/>
    </location>
</feature>
<name>A0A5C7GV54_9ROSI</name>
<keyword evidence="3" id="KW-1185">Reference proteome</keyword>
<evidence type="ECO:0000313" key="2">
    <source>
        <dbReference type="EMBL" id="TXG48222.1"/>
    </source>
</evidence>
<gene>
    <name evidence="2" type="ORF">EZV62_027516</name>
</gene>
<comment type="caution">
    <text evidence="2">The sequence shown here is derived from an EMBL/GenBank/DDBJ whole genome shotgun (WGS) entry which is preliminary data.</text>
</comment>
<dbReference type="Gene3D" id="1.10.418.20">
    <property type="match status" value="1"/>
</dbReference>
<organism evidence="2 3">
    <name type="scientific">Acer yangbiense</name>
    <dbReference type="NCBI Taxonomy" id="1000413"/>
    <lineage>
        <taxon>Eukaryota</taxon>
        <taxon>Viridiplantae</taxon>
        <taxon>Streptophyta</taxon>
        <taxon>Embryophyta</taxon>
        <taxon>Tracheophyta</taxon>
        <taxon>Spermatophyta</taxon>
        <taxon>Magnoliopsida</taxon>
        <taxon>eudicotyledons</taxon>
        <taxon>Gunneridae</taxon>
        <taxon>Pentapetalae</taxon>
        <taxon>rosids</taxon>
        <taxon>malvids</taxon>
        <taxon>Sapindales</taxon>
        <taxon>Sapindaceae</taxon>
        <taxon>Hippocastanoideae</taxon>
        <taxon>Acereae</taxon>
        <taxon>Acer</taxon>
    </lineage>
</organism>
<evidence type="ECO:0000313" key="3">
    <source>
        <dbReference type="Proteomes" id="UP000323000"/>
    </source>
</evidence>
<protein>
    <recommendedName>
        <fullName evidence="4">Ubiquitin-like protease family profile domain-containing protein</fullName>
    </recommendedName>
</protein>
<reference evidence="3" key="1">
    <citation type="journal article" date="2019" name="Gigascience">
        <title>De novo genome assembly of the endangered Acer yangbiense, a plant species with extremely small populations endemic to Yunnan Province, China.</title>
        <authorList>
            <person name="Yang J."/>
            <person name="Wariss H.M."/>
            <person name="Tao L."/>
            <person name="Zhang R."/>
            <person name="Yun Q."/>
            <person name="Hollingsworth P."/>
            <person name="Dao Z."/>
            <person name="Luo G."/>
            <person name="Guo H."/>
            <person name="Ma Y."/>
            <person name="Sun W."/>
        </authorList>
    </citation>
    <scope>NUCLEOTIDE SEQUENCE [LARGE SCALE GENOMIC DNA]</scope>
    <source>
        <strain evidence="3">cv. Malutang</strain>
    </source>
</reference>
<accession>A0A5C7GV54</accession>
<sequence length="497" mass="56239">MYVDNVASISHSNKQTQQNPSDTHEECDATESEIGVDELNMVHTRCTIEKQKDDVFAVGFGNLLLECGHFRRELCGWIVSNFDTKSSSLHIHRKTIGIDSSCFAHVMGIPDHGAPIHIHGAVPNLGYWASKFSITSRGFDVKHIEDRLQVIKTSDDEFKWEPPVVDKSLPPIVSWTNVKIKKCLLRLRNEGGVSSNKVPVGEMVTKLLHGGNCQVNPTSSVGGHGTSYVIDSEVGTGNNAKPNIVVSEIQLIRVEIQDLKSKLIWLDEFDDLKRKCEEKCSLFREEDKEHSSVKKNIHLFDEKDKEHGRLHVMNPNQEEDLPIDDHLDDDRDGSNDDDDILNVKVPKYIPSLLDEIISAVVEYLTTMMKRSRSPLWWYLTSYFAVVVMGIHPSWRNLLVDLRIHICSISVDVNKKCANCVVSSIFQMYALDIVLSTEIAIDFQSTFLFSSFTITTFEAPEQENCFDCGLFVCMFMDDNYPSPNQMATVFIITQPSYM</sequence>
<dbReference type="Proteomes" id="UP000323000">
    <property type="component" value="Chromosome 13"/>
</dbReference>
<feature type="region of interest" description="Disordered" evidence="1">
    <location>
        <begin position="1"/>
        <end position="30"/>
    </location>
</feature>
<evidence type="ECO:0000256" key="1">
    <source>
        <dbReference type="SAM" id="MobiDB-lite"/>
    </source>
</evidence>
<dbReference type="EMBL" id="VAHF01000013">
    <property type="protein sequence ID" value="TXG48222.1"/>
    <property type="molecule type" value="Genomic_DNA"/>
</dbReference>
<dbReference type="OrthoDB" id="684301at2759"/>
<feature type="region of interest" description="Disordered" evidence="1">
    <location>
        <begin position="308"/>
        <end position="335"/>
    </location>
</feature>
<evidence type="ECO:0008006" key="4">
    <source>
        <dbReference type="Google" id="ProtNLM"/>
    </source>
</evidence>
<dbReference type="SUPFAM" id="SSF54001">
    <property type="entry name" value="Cysteine proteinases"/>
    <property type="match status" value="1"/>
</dbReference>
<dbReference type="Gene3D" id="3.30.310.130">
    <property type="entry name" value="Ubiquitin-related"/>
    <property type="match status" value="1"/>
</dbReference>
<dbReference type="AlphaFoldDB" id="A0A5C7GV54"/>
<feature type="compositionally biased region" description="Polar residues" evidence="1">
    <location>
        <begin position="7"/>
        <end position="21"/>
    </location>
</feature>